<reference evidence="2" key="1">
    <citation type="submission" date="2020-07" db="EMBL/GenBank/DDBJ databases">
        <title>Multicomponent nature underlies the extraordinary mechanical properties of spider dragline silk.</title>
        <authorList>
            <person name="Kono N."/>
            <person name="Nakamura H."/>
            <person name="Mori M."/>
            <person name="Yoshida Y."/>
            <person name="Ohtoshi R."/>
            <person name="Malay A.D."/>
            <person name="Moran D.A.P."/>
            <person name="Tomita M."/>
            <person name="Numata K."/>
            <person name="Arakawa K."/>
        </authorList>
    </citation>
    <scope>NUCLEOTIDE SEQUENCE</scope>
</reference>
<evidence type="ECO:0000256" key="1">
    <source>
        <dbReference type="SAM" id="MobiDB-lite"/>
    </source>
</evidence>
<keyword evidence="3" id="KW-1185">Reference proteome</keyword>
<name>A0A8X6KR08_TRICU</name>
<proteinExistence type="predicted"/>
<feature type="region of interest" description="Disordered" evidence="1">
    <location>
        <begin position="266"/>
        <end position="297"/>
    </location>
</feature>
<gene>
    <name evidence="2" type="ORF">TNCT_148721</name>
</gene>
<comment type="caution">
    <text evidence="2">The sequence shown here is derived from an EMBL/GenBank/DDBJ whole genome shotgun (WGS) entry which is preliminary data.</text>
</comment>
<sequence length="900" mass="103843">MKDEIFQEERKFREALDVVKEAVANVMSSWNEQLCKKEVKELLTIELEIDVEKMTKKDLIDELEYYEMELSKDEKECREILVKKLYEELGAKARLRRTVVGALISTLFFKYRNELVTLLIDKKPFKLGILGQDKYDREKHTKKLNNVYSKKLVQEMVLKSIDLLNSSSHLKNNWFFREVLENVVNENLDKLRAVCVTLCKGAVEDLLKDVKPNESFSLNSSRINKSYTDNNTELLYDLSWPLKTKILNLFCEQPLRQRMEKSIIKKTENKTASSSNIPSIQISTSNSPDSKPKKNFKQNNDQIRKSQNANSSHFYLNDPNNSLKFQTMGTNHSHEKLLPSTTPNLNELITSDLPEIDRLMEVHDKKYKQRVLDKIFDFGNIASHPYLQCSSRILENLSPMDRSRYEFSHLRDEDIAVIESYEKGVSLLKLGLEKRGKKEIMKAADMGLPHASCVCAMITFKEVVQFNNDKSRFSMKKINETVQYMQCIKQEFFPLPSFILGIMLSYNQIYVDDPETSARQCFTDVLRGIRYSESNHSLVVPRKYIVIDESDEYFKWIVQSSKYELARDLLLHSEDLSTAKSLLQELSLGDFVDAKCFYALTLLKNVFRDVEIFKKINFIHAYGLLEQAVDNGHKEAMFFFGTLPFRQEFKLLDEESRNRKGKECFDYLGQYLVTCGEYGDFRKDAAILIAAEYVKNRSSYVTYDEEKAKIILKEYNCLCKLQEFEEKLQKLRENVLPSVLNALKKVYSELKKNEVQPAQPLSSAVKELLDALQSSALIVHSPLLQPILKLLHLSSTTGLRFLLSPLQQLCEVLKSQVESQSNCSKLLSPLQNLLSTCFELQIERSCNTSRIPSEGMHGSTLLYPATSTKRCGSFSGFGCDYNFMLIPPSDQLARNRSESK</sequence>
<protein>
    <submittedName>
        <fullName evidence="2">Uncharacterized protein</fullName>
    </submittedName>
</protein>
<evidence type="ECO:0000313" key="3">
    <source>
        <dbReference type="Proteomes" id="UP000887116"/>
    </source>
</evidence>
<evidence type="ECO:0000313" key="2">
    <source>
        <dbReference type="EMBL" id="GFQ83495.1"/>
    </source>
</evidence>
<organism evidence="2 3">
    <name type="scientific">Trichonephila clavata</name>
    <name type="common">Joro spider</name>
    <name type="synonym">Nephila clavata</name>
    <dbReference type="NCBI Taxonomy" id="2740835"/>
    <lineage>
        <taxon>Eukaryota</taxon>
        <taxon>Metazoa</taxon>
        <taxon>Ecdysozoa</taxon>
        <taxon>Arthropoda</taxon>
        <taxon>Chelicerata</taxon>
        <taxon>Arachnida</taxon>
        <taxon>Araneae</taxon>
        <taxon>Araneomorphae</taxon>
        <taxon>Entelegynae</taxon>
        <taxon>Araneoidea</taxon>
        <taxon>Nephilidae</taxon>
        <taxon>Trichonephila</taxon>
    </lineage>
</organism>
<dbReference type="Proteomes" id="UP000887116">
    <property type="component" value="Unassembled WGS sequence"/>
</dbReference>
<dbReference type="AlphaFoldDB" id="A0A8X6KR08"/>
<feature type="compositionally biased region" description="Polar residues" evidence="1">
    <location>
        <begin position="270"/>
        <end position="289"/>
    </location>
</feature>
<dbReference type="OrthoDB" id="6470280at2759"/>
<dbReference type="EMBL" id="BMAO01022665">
    <property type="protein sequence ID" value="GFQ83495.1"/>
    <property type="molecule type" value="Genomic_DNA"/>
</dbReference>
<accession>A0A8X6KR08</accession>